<dbReference type="PANTHER" id="PTHR33109:SF60">
    <property type="entry name" value="EPIDERMAL PATTERNING FACTOR-LIKE PROTEIN 8"/>
    <property type="match status" value="1"/>
</dbReference>
<evidence type="ECO:0000256" key="4">
    <source>
        <dbReference type="ARBA" id="ARBA00022525"/>
    </source>
</evidence>
<dbReference type="Pfam" id="PF17181">
    <property type="entry name" value="EPF"/>
    <property type="match status" value="1"/>
</dbReference>
<dbReference type="EMBL" id="JBFOLJ010000003">
    <property type="protein sequence ID" value="KAL2548650.1"/>
    <property type="molecule type" value="Genomic_DNA"/>
</dbReference>
<keyword evidence="5" id="KW-0732">Signal</keyword>
<evidence type="ECO:0000256" key="7">
    <source>
        <dbReference type="RuleBase" id="RU367102"/>
    </source>
</evidence>
<comment type="similarity">
    <text evidence="2 7">Belongs to the plant cysteine rich small secretory peptide family. Epidermal patterning factor subfamily.</text>
</comment>
<name>A0ABD1WGT4_9LAMI</name>
<keyword evidence="4 7" id="KW-0964">Secreted</keyword>
<dbReference type="GO" id="GO:0005576">
    <property type="term" value="C:extracellular region"/>
    <property type="evidence" value="ECO:0007669"/>
    <property type="project" value="UniProtKB-SubCell"/>
</dbReference>
<comment type="caution">
    <text evidence="8">The sequence shown here is derived from an EMBL/GenBank/DDBJ whole genome shotgun (WGS) entry which is preliminary data.</text>
</comment>
<evidence type="ECO:0000256" key="3">
    <source>
        <dbReference type="ARBA" id="ARBA00022473"/>
    </source>
</evidence>
<keyword evidence="9" id="KW-1185">Reference proteome</keyword>
<proteinExistence type="inferred from homology"/>
<reference evidence="9" key="1">
    <citation type="submission" date="2024-07" db="EMBL/GenBank/DDBJ databases">
        <title>Two chromosome-level genome assemblies of Korean endemic species Abeliophyllum distichum and Forsythia ovata (Oleaceae).</title>
        <authorList>
            <person name="Jang H."/>
        </authorList>
    </citation>
    <scope>NUCLEOTIDE SEQUENCE [LARGE SCALE GENOMIC DNA]</scope>
</reference>
<dbReference type="PANTHER" id="PTHR33109">
    <property type="entry name" value="EPIDERMAL PATTERNING FACTOR-LIKE PROTEIN 4"/>
    <property type="match status" value="1"/>
</dbReference>
<organism evidence="8 9">
    <name type="scientific">Forsythia ovata</name>
    <dbReference type="NCBI Taxonomy" id="205694"/>
    <lineage>
        <taxon>Eukaryota</taxon>
        <taxon>Viridiplantae</taxon>
        <taxon>Streptophyta</taxon>
        <taxon>Embryophyta</taxon>
        <taxon>Tracheophyta</taxon>
        <taxon>Spermatophyta</taxon>
        <taxon>Magnoliopsida</taxon>
        <taxon>eudicotyledons</taxon>
        <taxon>Gunneridae</taxon>
        <taxon>Pentapetalae</taxon>
        <taxon>asterids</taxon>
        <taxon>lamiids</taxon>
        <taxon>Lamiales</taxon>
        <taxon>Oleaceae</taxon>
        <taxon>Forsythieae</taxon>
        <taxon>Forsythia</taxon>
    </lineage>
</organism>
<keyword evidence="6" id="KW-1015">Disulfide bond</keyword>
<keyword evidence="3 7" id="KW-0217">Developmental protein</keyword>
<evidence type="ECO:0000256" key="5">
    <source>
        <dbReference type="ARBA" id="ARBA00022729"/>
    </source>
</evidence>
<dbReference type="InterPro" id="IPR039455">
    <property type="entry name" value="EPFL"/>
</dbReference>
<comment type="subcellular location">
    <subcellularLocation>
        <location evidence="1 7">Secreted</location>
    </subcellularLocation>
</comment>
<gene>
    <name evidence="8" type="ORF">Fot_10180</name>
</gene>
<evidence type="ECO:0000256" key="2">
    <source>
        <dbReference type="ARBA" id="ARBA00008127"/>
    </source>
</evidence>
<evidence type="ECO:0000313" key="9">
    <source>
        <dbReference type="Proteomes" id="UP001604277"/>
    </source>
</evidence>
<comment type="function">
    <text evidence="7">Controls stomatal patterning.</text>
</comment>
<evidence type="ECO:0000256" key="6">
    <source>
        <dbReference type="ARBA" id="ARBA00023157"/>
    </source>
</evidence>
<dbReference type="GO" id="GO:0010052">
    <property type="term" value="P:guard cell differentiation"/>
    <property type="evidence" value="ECO:0007669"/>
    <property type="project" value="UniProtKB-UniRule"/>
</dbReference>
<evidence type="ECO:0000313" key="8">
    <source>
        <dbReference type="EMBL" id="KAL2548650.1"/>
    </source>
</evidence>
<protein>
    <recommendedName>
        <fullName evidence="7">Epidermal patterning factor-like protein</fullName>
    </recommendedName>
</protein>
<dbReference type="AlphaFoldDB" id="A0ABD1WGT4"/>
<evidence type="ECO:0000256" key="1">
    <source>
        <dbReference type="ARBA" id="ARBA00004613"/>
    </source>
</evidence>
<sequence>MGLHEVRYPSRLFPAKCGHVLTGQATKFKGRDDQYWAKPSLWPLLYSVCTVLAVEVEVLKQGSHEVEARKMIIGSRPPRCLNKCLNCKPCIAALVITSHHNKGSDTPHNRDNQGDDNYYLIAWKCKCGNKLFHP</sequence>
<accession>A0ABD1WGT4</accession>
<dbReference type="Proteomes" id="UP001604277">
    <property type="component" value="Unassembled WGS sequence"/>
</dbReference>